<protein>
    <submittedName>
        <fullName evidence="4">Alcohol dehydrogenase</fullName>
    </submittedName>
</protein>
<dbReference type="InterPro" id="IPR013154">
    <property type="entry name" value="ADH-like_N"/>
</dbReference>
<feature type="domain" description="Enoyl reductase (ER)" evidence="3">
    <location>
        <begin position="2"/>
        <end position="325"/>
    </location>
</feature>
<dbReference type="SUPFAM" id="SSF51735">
    <property type="entry name" value="NAD(P)-binding Rossmann-fold domains"/>
    <property type="match status" value="1"/>
</dbReference>
<dbReference type="SMART" id="SM00829">
    <property type="entry name" value="PKS_ER"/>
    <property type="match status" value="1"/>
</dbReference>
<dbReference type="RefSeq" id="WP_188835412.1">
    <property type="nucleotide sequence ID" value="NZ_BMHI01000001.1"/>
</dbReference>
<proteinExistence type="predicted"/>
<dbReference type="PANTHER" id="PTHR48106:SF18">
    <property type="entry name" value="QUINONE OXIDOREDUCTASE PIG3"/>
    <property type="match status" value="1"/>
</dbReference>
<accession>A0A916WPY6</accession>
<dbReference type="InterPro" id="IPR036291">
    <property type="entry name" value="NAD(P)-bd_dom_sf"/>
</dbReference>
<sequence>MTTMAAVRVHGWGEPPVAEEVSTPEVVADEALVRIEAAAVGHLDRTVAGGDFGVKPRLPYIGGVEGCGTVVSSALHAAGTRVMLRGGGLGLTRDGTWAEFVRVPEKNLVVLPDGMGPALGATYFVPVTTAACALRSIGRLGTWGVPDVESAADEVVLVAGAAGAVGSMVAQLALRDGAKVLGLVLDQGQADRLPDGVEPVLAGDAKHAHTLHEERPGTLLVDTLGGRELGDRMHWVRPGGRAVLIGYVTGEEATLDLPNWLLQDVALLPTNMIRRNREARKYAEELAPLLVSGDLQLAVEEFGFDQAATVFERMAAGGINGRAVLQPRSGRQESES</sequence>
<dbReference type="Gene3D" id="3.40.50.720">
    <property type="entry name" value="NAD(P)-binding Rossmann-like Domain"/>
    <property type="match status" value="1"/>
</dbReference>
<evidence type="ECO:0000256" key="2">
    <source>
        <dbReference type="ARBA" id="ARBA00023002"/>
    </source>
</evidence>
<comment type="caution">
    <text evidence="4">The sequence shown here is derived from an EMBL/GenBank/DDBJ whole genome shotgun (WGS) entry which is preliminary data.</text>
</comment>
<dbReference type="GO" id="GO:0016651">
    <property type="term" value="F:oxidoreductase activity, acting on NAD(P)H"/>
    <property type="evidence" value="ECO:0007669"/>
    <property type="project" value="TreeGrafter"/>
</dbReference>
<dbReference type="Pfam" id="PF13602">
    <property type="entry name" value="ADH_zinc_N_2"/>
    <property type="match status" value="1"/>
</dbReference>
<keyword evidence="2" id="KW-0560">Oxidoreductase</keyword>
<dbReference type="PANTHER" id="PTHR48106">
    <property type="entry name" value="QUINONE OXIDOREDUCTASE PIG3-RELATED"/>
    <property type="match status" value="1"/>
</dbReference>
<dbReference type="SUPFAM" id="SSF50129">
    <property type="entry name" value="GroES-like"/>
    <property type="match status" value="1"/>
</dbReference>
<dbReference type="GO" id="GO:0070402">
    <property type="term" value="F:NADPH binding"/>
    <property type="evidence" value="ECO:0007669"/>
    <property type="project" value="TreeGrafter"/>
</dbReference>
<dbReference type="Gene3D" id="3.90.180.10">
    <property type="entry name" value="Medium-chain alcohol dehydrogenases, catalytic domain"/>
    <property type="match status" value="1"/>
</dbReference>
<evidence type="ECO:0000313" key="5">
    <source>
        <dbReference type="Proteomes" id="UP000636793"/>
    </source>
</evidence>
<name>A0A916WPY6_9MICO</name>
<keyword evidence="1" id="KW-0521">NADP</keyword>
<dbReference type="Pfam" id="PF08240">
    <property type="entry name" value="ADH_N"/>
    <property type="match status" value="1"/>
</dbReference>
<organism evidence="4 5">
    <name type="scientific">Flexivirga endophytica</name>
    <dbReference type="NCBI Taxonomy" id="1849103"/>
    <lineage>
        <taxon>Bacteria</taxon>
        <taxon>Bacillati</taxon>
        <taxon>Actinomycetota</taxon>
        <taxon>Actinomycetes</taxon>
        <taxon>Micrococcales</taxon>
        <taxon>Dermacoccaceae</taxon>
        <taxon>Flexivirga</taxon>
    </lineage>
</organism>
<dbReference type="InterPro" id="IPR011032">
    <property type="entry name" value="GroES-like_sf"/>
</dbReference>
<dbReference type="EMBL" id="BMHI01000001">
    <property type="protein sequence ID" value="GGB18577.1"/>
    <property type="molecule type" value="Genomic_DNA"/>
</dbReference>
<reference evidence="4" key="2">
    <citation type="submission" date="2020-09" db="EMBL/GenBank/DDBJ databases">
        <authorList>
            <person name="Sun Q."/>
            <person name="Zhou Y."/>
        </authorList>
    </citation>
    <scope>NUCLEOTIDE SEQUENCE</scope>
    <source>
        <strain evidence="4">CGMCC 1.15085</strain>
    </source>
</reference>
<dbReference type="AlphaFoldDB" id="A0A916WPY6"/>
<evidence type="ECO:0000313" key="4">
    <source>
        <dbReference type="EMBL" id="GGB18577.1"/>
    </source>
</evidence>
<evidence type="ECO:0000259" key="3">
    <source>
        <dbReference type="SMART" id="SM00829"/>
    </source>
</evidence>
<reference evidence="4" key="1">
    <citation type="journal article" date="2014" name="Int. J. Syst. Evol. Microbiol.">
        <title>Complete genome sequence of Corynebacterium casei LMG S-19264T (=DSM 44701T), isolated from a smear-ripened cheese.</title>
        <authorList>
            <consortium name="US DOE Joint Genome Institute (JGI-PGF)"/>
            <person name="Walter F."/>
            <person name="Albersmeier A."/>
            <person name="Kalinowski J."/>
            <person name="Ruckert C."/>
        </authorList>
    </citation>
    <scope>NUCLEOTIDE SEQUENCE</scope>
    <source>
        <strain evidence="4">CGMCC 1.15085</strain>
    </source>
</reference>
<dbReference type="InterPro" id="IPR020843">
    <property type="entry name" value="ER"/>
</dbReference>
<evidence type="ECO:0000256" key="1">
    <source>
        <dbReference type="ARBA" id="ARBA00022857"/>
    </source>
</evidence>
<gene>
    <name evidence="4" type="primary">mecR</name>
    <name evidence="4" type="ORF">GCM10011492_05520</name>
</gene>
<dbReference type="Proteomes" id="UP000636793">
    <property type="component" value="Unassembled WGS sequence"/>
</dbReference>
<keyword evidence="5" id="KW-1185">Reference proteome</keyword>